<dbReference type="Pfam" id="PF22725">
    <property type="entry name" value="GFO_IDH_MocA_C3"/>
    <property type="match status" value="1"/>
</dbReference>
<sequence>MTVDIGIVGAGNRGVAHADSYGEVDGANVVAVADIDEEAAAELAADHGAAVYGDFRDMLDDAGVDAVSVCVHNNLHRPVAEAAADAGAHIFTEKPMAATYTDAKAMAEAADAAGVHIGVQNYDLFDDETRAASRLVDGGELGEPYYARGVFSRRRGRPYIDGYGTPGFVSKDSAGGGPVIDIGTYVLGQLLYLLGNADVERVGGATFEKTEDAYAAEQVGENRDTYTGRLDESGYDVEDSGVGMAHLADGSVLELRAAWHMYLPDRPSVVAGSQGGLQLDPFEFYTTTGDYEATVSLDLDEYERRQGLIAGDGYETEDTGDQFAHWIDTIEGDVDGEPIPTGDLALNSMRIMEGIYLSQEAGRELTAEEIAERSESTAVEL</sequence>
<dbReference type="RefSeq" id="WP_198060104.1">
    <property type="nucleotide sequence ID" value="NZ_CP065856.1"/>
</dbReference>
<name>A0A7T3FV59_9EURY</name>
<dbReference type="PANTHER" id="PTHR43818">
    <property type="entry name" value="BCDNA.GH03377"/>
    <property type="match status" value="1"/>
</dbReference>
<proteinExistence type="predicted"/>
<protein>
    <submittedName>
        <fullName evidence="4">Gfo/Idh/MocA family oxidoreductase</fullName>
    </submittedName>
</protein>
<keyword evidence="1" id="KW-0560">Oxidoreductase</keyword>
<accession>A0A7T3FV59</accession>
<dbReference type="KEGG" id="hlt:I7X12_10865"/>
<dbReference type="InterPro" id="IPR055170">
    <property type="entry name" value="GFO_IDH_MocA-like_dom"/>
</dbReference>
<feature type="domain" description="Gfo/Idh/MocA-like oxidoreductase N-terminal" evidence="2">
    <location>
        <begin position="4"/>
        <end position="119"/>
    </location>
</feature>
<dbReference type="EMBL" id="CP065856">
    <property type="protein sequence ID" value="QPV61271.1"/>
    <property type="molecule type" value="Genomic_DNA"/>
</dbReference>
<reference evidence="4 5" key="1">
    <citation type="submission" date="2020-12" db="EMBL/GenBank/DDBJ databases">
        <title>Halosimplex halophilum sp. nov. and Halosimplex salinum sp. nov., two new members of the genus Halosimplex.</title>
        <authorList>
            <person name="Cui H.L."/>
        </authorList>
    </citation>
    <scope>NUCLEOTIDE SEQUENCE [LARGE SCALE GENOMIC DNA]</scope>
    <source>
        <strain evidence="4 5">YGH94</strain>
    </source>
</reference>
<dbReference type="Proteomes" id="UP000595001">
    <property type="component" value="Chromosome"/>
</dbReference>
<dbReference type="OrthoDB" id="25239at2157"/>
<dbReference type="PANTHER" id="PTHR43818:SF11">
    <property type="entry name" value="BCDNA.GH03377"/>
    <property type="match status" value="1"/>
</dbReference>
<dbReference type="Gene3D" id="3.40.50.720">
    <property type="entry name" value="NAD(P)-binding Rossmann-like Domain"/>
    <property type="match status" value="1"/>
</dbReference>
<dbReference type="SUPFAM" id="SSF51735">
    <property type="entry name" value="NAD(P)-binding Rossmann-fold domains"/>
    <property type="match status" value="1"/>
</dbReference>
<evidence type="ECO:0000256" key="1">
    <source>
        <dbReference type="ARBA" id="ARBA00023002"/>
    </source>
</evidence>
<evidence type="ECO:0000259" key="3">
    <source>
        <dbReference type="Pfam" id="PF22725"/>
    </source>
</evidence>
<dbReference type="GO" id="GO:0000166">
    <property type="term" value="F:nucleotide binding"/>
    <property type="evidence" value="ECO:0007669"/>
    <property type="project" value="InterPro"/>
</dbReference>
<dbReference type="SUPFAM" id="SSF55347">
    <property type="entry name" value="Glyceraldehyde-3-phosphate dehydrogenase-like, C-terminal domain"/>
    <property type="match status" value="1"/>
</dbReference>
<dbReference type="GeneID" id="60589000"/>
<dbReference type="Pfam" id="PF01408">
    <property type="entry name" value="GFO_IDH_MocA"/>
    <property type="match status" value="1"/>
</dbReference>
<keyword evidence="5" id="KW-1185">Reference proteome</keyword>
<organism evidence="4 5">
    <name type="scientific">Halosimplex litoreum</name>
    <dbReference type="NCBI Taxonomy" id="1198301"/>
    <lineage>
        <taxon>Archaea</taxon>
        <taxon>Methanobacteriati</taxon>
        <taxon>Methanobacteriota</taxon>
        <taxon>Stenosarchaea group</taxon>
        <taxon>Halobacteria</taxon>
        <taxon>Halobacteriales</taxon>
        <taxon>Haloarculaceae</taxon>
        <taxon>Halosimplex</taxon>
    </lineage>
</organism>
<evidence type="ECO:0000259" key="2">
    <source>
        <dbReference type="Pfam" id="PF01408"/>
    </source>
</evidence>
<dbReference type="GO" id="GO:0016491">
    <property type="term" value="F:oxidoreductase activity"/>
    <property type="evidence" value="ECO:0007669"/>
    <property type="project" value="UniProtKB-KW"/>
</dbReference>
<dbReference type="AlphaFoldDB" id="A0A7T3FV59"/>
<gene>
    <name evidence="4" type="ORF">I7X12_10865</name>
</gene>
<dbReference type="InterPro" id="IPR050463">
    <property type="entry name" value="Gfo/Idh/MocA_oxidrdct_glycsds"/>
</dbReference>
<dbReference type="Gene3D" id="3.30.360.10">
    <property type="entry name" value="Dihydrodipicolinate Reductase, domain 2"/>
    <property type="match status" value="1"/>
</dbReference>
<evidence type="ECO:0000313" key="4">
    <source>
        <dbReference type="EMBL" id="QPV61271.1"/>
    </source>
</evidence>
<dbReference type="InterPro" id="IPR036291">
    <property type="entry name" value="NAD(P)-bd_dom_sf"/>
</dbReference>
<dbReference type="InterPro" id="IPR000683">
    <property type="entry name" value="Gfo/Idh/MocA-like_OxRdtase_N"/>
</dbReference>
<evidence type="ECO:0000313" key="5">
    <source>
        <dbReference type="Proteomes" id="UP000595001"/>
    </source>
</evidence>
<feature type="domain" description="GFO/IDH/MocA-like oxidoreductase" evidence="3">
    <location>
        <begin position="130"/>
        <end position="277"/>
    </location>
</feature>